<name>G8LYT8_ACECE</name>
<dbReference type="Proteomes" id="UP000005435">
    <property type="component" value="Chromosome"/>
</dbReference>
<dbReference type="HOGENOM" id="CLU_132516_1_0_9"/>
<dbReference type="OrthoDB" id="513777at2"/>
<dbReference type="KEGG" id="ccl:Clocl_1173"/>
<dbReference type="AlphaFoldDB" id="G8LYT8"/>
<accession>G8LYT8</accession>
<sequence>MGSPGEGNAWHHIVEQSQIKKSGFAPTQIHNTNNLIAVDKATHAKISGYYNTSTFQFTNCLKVRDWLAGQSFEAQYEFGLKVLRDFGVII</sequence>
<reference evidence="1 2" key="2">
    <citation type="journal article" date="2012" name="Stand. Genomic Sci.">
        <title>Complete Genome Sequence of Clostridium clariflavum DSM 19732.</title>
        <authorList>
            <person name="Izquierdo J.A."/>
            <person name="Goodwin L."/>
            <person name="Davenport K.W."/>
            <person name="Teshima H."/>
            <person name="Bruce D."/>
            <person name="Detter C."/>
            <person name="Tapia R."/>
            <person name="Han S."/>
            <person name="Land M."/>
            <person name="Hauser L."/>
            <person name="Jeffries C.D."/>
            <person name="Han J."/>
            <person name="Pitluck S."/>
            <person name="Nolan M."/>
            <person name="Chen A."/>
            <person name="Huntemann M."/>
            <person name="Mavromatis K."/>
            <person name="Mikhailova N."/>
            <person name="Liolios K."/>
            <person name="Woyke T."/>
            <person name="Lynd L.R."/>
        </authorList>
    </citation>
    <scope>NUCLEOTIDE SEQUENCE [LARGE SCALE GENOMIC DNA]</scope>
    <source>
        <strain evidence="2">DSM 19732 / NBRC 101661 / EBR45</strain>
    </source>
</reference>
<keyword evidence="2" id="KW-1185">Reference proteome</keyword>
<dbReference type="STRING" id="720554.Clocl_1173"/>
<organism evidence="1 2">
    <name type="scientific">Acetivibrio clariflavus (strain DSM 19732 / NBRC 101661 / EBR45)</name>
    <name type="common">Clostridium clariflavum</name>
    <dbReference type="NCBI Taxonomy" id="720554"/>
    <lineage>
        <taxon>Bacteria</taxon>
        <taxon>Bacillati</taxon>
        <taxon>Bacillota</taxon>
        <taxon>Clostridia</taxon>
        <taxon>Eubacteriales</taxon>
        <taxon>Oscillospiraceae</taxon>
        <taxon>Acetivibrio</taxon>
    </lineage>
</organism>
<evidence type="ECO:0000313" key="2">
    <source>
        <dbReference type="Proteomes" id="UP000005435"/>
    </source>
</evidence>
<dbReference type="EMBL" id="CP003065">
    <property type="protein sequence ID" value="AEV67840.1"/>
    <property type="molecule type" value="Genomic_DNA"/>
</dbReference>
<proteinExistence type="predicted"/>
<protein>
    <submittedName>
        <fullName evidence="1">Uncharacterized protein</fullName>
    </submittedName>
</protein>
<dbReference type="eggNOG" id="ENOG5033GYG">
    <property type="taxonomic scope" value="Bacteria"/>
</dbReference>
<evidence type="ECO:0000313" key="1">
    <source>
        <dbReference type="EMBL" id="AEV67840.1"/>
    </source>
</evidence>
<gene>
    <name evidence="1" type="ordered locus">Clocl_1173</name>
</gene>
<reference evidence="2" key="1">
    <citation type="submission" date="2011-12" db="EMBL/GenBank/DDBJ databases">
        <title>Complete sequence of Clostridium clariflavum DSM 19732.</title>
        <authorList>
            <consortium name="US DOE Joint Genome Institute"/>
            <person name="Lucas S."/>
            <person name="Han J."/>
            <person name="Lapidus A."/>
            <person name="Cheng J.-F."/>
            <person name="Goodwin L."/>
            <person name="Pitluck S."/>
            <person name="Peters L."/>
            <person name="Teshima H."/>
            <person name="Detter J.C."/>
            <person name="Han C."/>
            <person name="Tapia R."/>
            <person name="Land M."/>
            <person name="Hauser L."/>
            <person name="Kyrpides N."/>
            <person name="Ivanova N."/>
            <person name="Pagani I."/>
            <person name="Kitzmiller T."/>
            <person name="Lynd L."/>
            <person name="Izquierdo J."/>
            <person name="Woyke T."/>
        </authorList>
    </citation>
    <scope>NUCLEOTIDE SEQUENCE [LARGE SCALE GENOMIC DNA]</scope>
    <source>
        <strain evidence="2">DSM 19732 / NBRC 101661 / EBR45</strain>
    </source>
</reference>
<dbReference type="RefSeq" id="WP_014254458.1">
    <property type="nucleotide sequence ID" value="NC_016627.1"/>
</dbReference>